<dbReference type="EMBL" id="BMAW01008854">
    <property type="protein sequence ID" value="GFT10779.1"/>
    <property type="molecule type" value="Genomic_DNA"/>
</dbReference>
<proteinExistence type="predicted"/>
<name>A0A8X6NF14_NEPPI</name>
<organism evidence="1 2">
    <name type="scientific">Nephila pilipes</name>
    <name type="common">Giant wood spider</name>
    <name type="synonym">Nephila maculata</name>
    <dbReference type="NCBI Taxonomy" id="299642"/>
    <lineage>
        <taxon>Eukaryota</taxon>
        <taxon>Metazoa</taxon>
        <taxon>Ecdysozoa</taxon>
        <taxon>Arthropoda</taxon>
        <taxon>Chelicerata</taxon>
        <taxon>Arachnida</taxon>
        <taxon>Araneae</taxon>
        <taxon>Araneomorphae</taxon>
        <taxon>Entelegynae</taxon>
        <taxon>Araneoidea</taxon>
        <taxon>Nephilidae</taxon>
        <taxon>Nephila</taxon>
    </lineage>
</organism>
<reference evidence="1" key="1">
    <citation type="submission" date="2020-08" db="EMBL/GenBank/DDBJ databases">
        <title>Multicomponent nature underlies the extraordinary mechanical properties of spider dragline silk.</title>
        <authorList>
            <person name="Kono N."/>
            <person name="Nakamura H."/>
            <person name="Mori M."/>
            <person name="Yoshida Y."/>
            <person name="Ohtoshi R."/>
            <person name="Malay A.D."/>
            <person name="Moran D.A.P."/>
            <person name="Tomita M."/>
            <person name="Numata K."/>
            <person name="Arakawa K."/>
        </authorList>
    </citation>
    <scope>NUCLEOTIDE SEQUENCE</scope>
</reference>
<accession>A0A8X6NF14</accession>
<dbReference type="Proteomes" id="UP000887013">
    <property type="component" value="Unassembled WGS sequence"/>
</dbReference>
<gene>
    <name evidence="1" type="ORF">NPIL_216251</name>
</gene>
<sequence length="160" mass="18881">MFISLNIPSHCLCSLSIDFSKYFLLITTRNRIFYVRAPNEKHRTFHCALEQRSRNPIRIELPLWTLPHIAKKKPQIKFSEITRMSRWLPYWNICELIPGGCPCVRRIRGKNRIRKGLLQPVRKTGSHVLNSAVFFLTRNYYVFWVPSSGELLVLSSFCER</sequence>
<comment type="caution">
    <text evidence="1">The sequence shown here is derived from an EMBL/GenBank/DDBJ whole genome shotgun (WGS) entry which is preliminary data.</text>
</comment>
<protein>
    <submittedName>
        <fullName evidence="1">Uncharacterized protein</fullName>
    </submittedName>
</protein>
<evidence type="ECO:0000313" key="2">
    <source>
        <dbReference type="Proteomes" id="UP000887013"/>
    </source>
</evidence>
<dbReference type="AlphaFoldDB" id="A0A8X6NF14"/>
<evidence type="ECO:0000313" key="1">
    <source>
        <dbReference type="EMBL" id="GFT10779.1"/>
    </source>
</evidence>
<keyword evidence="2" id="KW-1185">Reference proteome</keyword>